<proteinExistence type="inferred from homology"/>
<organism evidence="4 5">
    <name type="scientific">Octadecabacter antarcticus 307</name>
    <dbReference type="NCBI Taxonomy" id="391626"/>
    <lineage>
        <taxon>Bacteria</taxon>
        <taxon>Pseudomonadati</taxon>
        <taxon>Pseudomonadota</taxon>
        <taxon>Alphaproteobacteria</taxon>
        <taxon>Rhodobacterales</taxon>
        <taxon>Roseobacteraceae</taxon>
        <taxon>Octadecabacter</taxon>
    </lineage>
</organism>
<dbReference type="HOGENOM" id="CLU_2130874_0_0_5"/>
<keyword evidence="5" id="KW-1185">Reference proteome</keyword>
<dbReference type="EMBL" id="CP003740">
    <property type="protein sequence ID" value="AGI66936.1"/>
    <property type="molecule type" value="Genomic_DNA"/>
</dbReference>
<feature type="region of interest" description="Disordered" evidence="2">
    <location>
        <begin position="1"/>
        <end position="26"/>
    </location>
</feature>
<dbReference type="KEGG" id="oat:OAN307_c12360"/>
<comment type="similarity">
    <text evidence="1">Belongs to the AHA1 family.</text>
</comment>
<protein>
    <recommendedName>
        <fullName evidence="3">Activator of Hsp90 ATPase homologue 1/2-like C-terminal domain-containing protein</fullName>
    </recommendedName>
</protein>
<evidence type="ECO:0000256" key="2">
    <source>
        <dbReference type="SAM" id="MobiDB-lite"/>
    </source>
</evidence>
<dbReference type="SUPFAM" id="SSF55961">
    <property type="entry name" value="Bet v1-like"/>
    <property type="match status" value="1"/>
</dbReference>
<name>M9R9C8_9RHOB</name>
<dbReference type="AlphaFoldDB" id="M9R9C8"/>
<dbReference type="Pfam" id="PF08327">
    <property type="entry name" value="AHSA1"/>
    <property type="match status" value="1"/>
</dbReference>
<evidence type="ECO:0000256" key="1">
    <source>
        <dbReference type="ARBA" id="ARBA00006817"/>
    </source>
</evidence>
<sequence>MAKHDHEQVCQQIQSPRRGARNPANQRRHLIHPVQLALEGDIHVIVTRTFKAPPAHVYRTPPEPDLIRQWMLGMPRWSMPVSETDPNDGGTFRFEWDCGISGGFADQRASISS</sequence>
<dbReference type="Gene3D" id="3.30.530.20">
    <property type="match status" value="1"/>
</dbReference>
<dbReference type="OrthoDB" id="9805228at2"/>
<feature type="domain" description="Activator of Hsp90 ATPase homologue 1/2-like C-terminal" evidence="3">
    <location>
        <begin position="51"/>
        <end position="97"/>
    </location>
</feature>
<evidence type="ECO:0000259" key="3">
    <source>
        <dbReference type="Pfam" id="PF08327"/>
    </source>
</evidence>
<reference evidence="4 5" key="1">
    <citation type="journal article" date="2013" name="PLoS ONE">
        <title>Poles Apart: Arctic and Antarctic Octadecabacter strains Share High Genome Plasticity and a New Type of Xanthorhodopsin.</title>
        <authorList>
            <person name="Vollmers J."/>
            <person name="Voget S."/>
            <person name="Dietrich S."/>
            <person name="Gollnow K."/>
            <person name="Smits M."/>
            <person name="Meyer K."/>
            <person name="Brinkhoff T."/>
            <person name="Simon M."/>
            <person name="Daniel R."/>
        </authorList>
    </citation>
    <scope>NUCLEOTIDE SEQUENCE [LARGE SCALE GENOMIC DNA]</scope>
    <source>
        <strain evidence="4 5">307</strain>
    </source>
</reference>
<evidence type="ECO:0000313" key="4">
    <source>
        <dbReference type="EMBL" id="AGI66936.1"/>
    </source>
</evidence>
<dbReference type="STRING" id="391626.OAN307_c12360"/>
<gene>
    <name evidence="4" type="ORF">OAN307_c12360</name>
</gene>
<dbReference type="RefSeq" id="WP_015498978.1">
    <property type="nucleotide sequence ID" value="NC_020911.1"/>
</dbReference>
<accession>M9R9C8</accession>
<dbReference type="InterPro" id="IPR013538">
    <property type="entry name" value="ASHA1/2-like_C"/>
</dbReference>
<evidence type="ECO:0000313" key="5">
    <source>
        <dbReference type="Proteomes" id="UP000005307"/>
    </source>
</evidence>
<dbReference type="InterPro" id="IPR023393">
    <property type="entry name" value="START-like_dom_sf"/>
</dbReference>
<dbReference type="Proteomes" id="UP000005307">
    <property type="component" value="Chromosome"/>
</dbReference>